<organism evidence="2 3">
    <name type="scientific">Cladophialophora chaetospira</name>
    <dbReference type="NCBI Taxonomy" id="386627"/>
    <lineage>
        <taxon>Eukaryota</taxon>
        <taxon>Fungi</taxon>
        <taxon>Dikarya</taxon>
        <taxon>Ascomycota</taxon>
        <taxon>Pezizomycotina</taxon>
        <taxon>Eurotiomycetes</taxon>
        <taxon>Chaetothyriomycetidae</taxon>
        <taxon>Chaetothyriales</taxon>
        <taxon>Herpotrichiellaceae</taxon>
        <taxon>Cladophialophora</taxon>
    </lineage>
</organism>
<dbReference type="Pfam" id="PF06985">
    <property type="entry name" value="HET"/>
    <property type="match status" value="1"/>
</dbReference>
<name>A0AA38XMR5_9EURO</name>
<comment type="caution">
    <text evidence="2">The sequence shown here is derived from an EMBL/GenBank/DDBJ whole genome shotgun (WGS) entry which is preliminary data.</text>
</comment>
<dbReference type="InterPro" id="IPR010730">
    <property type="entry name" value="HET"/>
</dbReference>
<proteinExistence type="predicted"/>
<dbReference type="Proteomes" id="UP001172673">
    <property type="component" value="Unassembled WGS sequence"/>
</dbReference>
<dbReference type="PANTHER" id="PTHR33112">
    <property type="entry name" value="DOMAIN PROTEIN, PUTATIVE-RELATED"/>
    <property type="match status" value="1"/>
</dbReference>
<accession>A0AA38XMR5</accession>
<dbReference type="EMBL" id="JAPDRK010000002">
    <property type="protein sequence ID" value="KAJ9615890.1"/>
    <property type="molecule type" value="Genomic_DNA"/>
</dbReference>
<sequence>MNPASFSIRTEPSDPLALSGDVVGRPVAANSDPAYCSDWITKWLSRCEKEHPRCQRPIITSRTTNIEPHKSEYSDDAPLPPRLIEVGSSTSKTLSLRETRGMRGRYCALSYSWGRSKSFKTSKATYQERLRGFALDDLPTTIRDAIRLTRALQFQFIWVDALCIVQDDKLDWAENSAIMDQIYGFATITIAASLCDDKWHSLYRKRNQPQSIRISSLSNTKSRIKPERGVMTISRRDGVFSDIFMAAPLASRAWTLQEWLLSRRTVHITSEQIFWECQERGFGEDGSSFDQSFSSRVFLPPAGISPKPDLTQMLSRWKGVVDAYSQRKLFATSDKLPALAGLAHQFQQLTDASYLAGMWREEMPLGLLWTVQTSSLVETGRSAPEWRAPSWSWASIDGAVHCDGYQGLVLMASPGPTLEQLEIVASEITLKNEANPFGEVTKAVLRVRGKAQRLRRKPQRLQHRTTSGRSGSVPLGYSMQSGKGGVTFDNEATERGDVPEEFSCLLVDKRVDDEGELMSAFLVIEEVPGALFDLKQWSSSIQFEVIAMCWLGEITVHIGNTFCKAINNLKAGPTTMDDEGAFFTAIRYERLAFVLGTPIE</sequence>
<dbReference type="AlphaFoldDB" id="A0AA38XMR5"/>
<evidence type="ECO:0000313" key="2">
    <source>
        <dbReference type="EMBL" id="KAJ9615890.1"/>
    </source>
</evidence>
<dbReference type="PANTHER" id="PTHR33112:SF16">
    <property type="entry name" value="HETEROKARYON INCOMPATIBILITY DOMAIN-CONTAINING PROTEIN"/>
    <property type="match status" value="1"/>
</dbReference>
<protein>
    <recommendedName>
        <fullName evidence="1">Heterokaryon incompatibility domain-containing protein</fullName>
    </recommendedName>
</protein>
<keyword evidence="3" id="KW-1185">Reference proteome</keyword>
<reference evidence="2" key="1">
    <citation type="submission" date="2022-10" db="EMBL/GenBank/DDBJ databases">
        <title>Culturing micro-colonial fungi from biological soil crusts in the Mojave desert and describing Neophaeococcomyces mojavensis, and introducing the new genera and species Taxawa tesnikishii.</title>
        <authorList>
            <person name="Kurbessoian T."/>
            <person name="Stajich J.E."/>
        </authorList>
    </citation>
    <scope>NUCLEOTIDE SEQUENCE</scope>
    <source>
        <strain evidence="2">TK_41</strain>
    </source>
</reference>
<gene>
    <name evidence="2" type="ORF">H2200_001967</name>
</gene>
<evidence type="ECO:0000313" key="3">
    <source>
        <dbReference type="Proteomes" id="UP001172673"/>
    </source>
</evidence>
<evidence type="ECO:0000259" key="1">
    <source>
        <dbReference type="Pfam" id="PF06985"/>
    </source>
</evidence>
<feature type="domain" description="Heterokaryon incompatibility" evidence="1">
    <location>
        <begin position="106"/>
        <end position="258"/>
    </location>
</feature>